<evidence type="ECO:0000313" key="2">
    <source>
        <dbReference type="EMBL" id="KAH0541075.1"/>
    </source>
</evidence>
<evidence type="ECO:0000256" key="1">
    <source>
        <dbReference type="SAM" id="MobiDB-lite"/>
    </source>
</evidence>
<dbReference type="AlphaFoldDB" id="A0AAV7I3E3"/>
<organism evidence="2 3">
    <name type="scientific">Cotesia glomerata</name>
    <name type="common">Lepidopteran parasitic wasp</name>
    <name type="synonym">Apanteles glomeratus</name>
    <dbReference type="NCBI Taxonomy" id="32391"/>
    <lineage>
        <taxon>Eukaryota</taxon>
        <taxon>Metazoa</taxon>
        <taxon>Ecdysozoa</taxon>
        <taxon>Arthropoda</taxon>
        <taxon>Hexapoda</taxon>
        <taxon>Insecta</taxon>
        <taxon>Pterygota</taxon>
        <taxon>Neoptera</taxon>
        <taxon>Endopterygota</taxon>
        <taxon>Hymenoptera</taxon>
        <taxon>Apocrita</taxon>
        <taxon>Ichneumonoidea</taxon>
        <taxon>Braconidae</taxon>
        <taxon>Microgastrinae</taxon>
        <taxon>Cotesia</taxon>
    </lineage>
</organism>
<comment type="caution">
    <text evidence="2">The sequence shown here is derived from an EMBL/GenBank/DDBJ whole genome shotgun (WGS) entry which is preliminary data.</text>
</comment>
<keyword evidence="3" id="KW-1185">Reference proteome</keyword>
<name>A0AAV7I3E3_COTGL</name>
<dbReference type="Proteomes" id="UP000826195">
    <property type="component" value="Unassembled WGS sequence"/>
</dbReference>
<reference evidence="2 3" key="1">
    <citation type="journal article" date="2021" name="J. Hered.">
        <title>A chromosome-level genome assembly of the parasitoid wasp, Cotesia glomerata (Hymenoptera: Braconidae).</title>
        <authorList>
            <person name="Pinto B.J."/>
            <person name="Weis J.J."/>
            <person name="Gamble T."/>
            <person name="Ode P.J."/>
            <person name="Paul R."/>
            <person name="Zaspel J.M."/>
        </authorList>
    </citation>
    <scope>NUCLEOTIDE SEQUENCE [LARGE SCALE GENOMIC DNA]</scope>
    <source>
        <strain evidence="2">CgM1</strain>
    </source>
</reference>
<feature type="region of interest" description="Disordered" evidence="1">
    <location>
        <begin position="1"/>
        <end position="44"/>
    </location>
</feature>
<evidence type="ECO:0000313" key="3">
    <source>
        <dbReference type="Proteomes" id="UP000826195"/>
    </source>
</evidence>
<protein>
    <submittedName>
        <fullName evidence="2">Uncharacterized protein</fullName>
    </submittedName>
</protein>
<dbReference type="EMBL" id="JAHXZJ010002609">
    <property type="protein sequence ID" value="KAH0541075.1"/>
    <property type="molecule type" value="Genomic_DNA"/>
</dbReference>
<gene>
    <name evidence="2" type="ORF">KQX54_020970</name>
</gene>
<sequence length="83" mass="9442">MTSQRESKRKRAGVSRTEIRQNPPWKVSESSEKRQRTSNPTLSGEVRVKGRRYFSLTVFSPVPRIQLVPSLSSALGFIGCFCR</sequence>
<proteinExistence type="predicted"/>
<accession>A0AAV7I3E3</accession>